<protein>
    <submittedName>
        <fullName evidence="1">Uncharacterized protein</fullName>
    </submittedName>
</protein>
<reference evidence="1 2" key="1">
    <citation type="submission" date="2015-09" db="EMBL/GenBank/DDBJ databases">
        <authorList>
            <consortium name="Pathogen Informatics"/>
        </authorList>
    </citation>
    <scope>NUCLEOTIDE SEQUENCE [LARGE SCALE GENOMIC DNA]</scope>
    <source>
        <strain evidence="1 2">2789STDY5608891</strain>
    </source>
</reference>
<dbReference type="Proteomes" id="UP000095492">
    <property type="component" value="Unassembled WGS sequence"/>
</dbReference>
<dbReference type="STRING" id="39490.ERS852448_02676"/>
<dbReference type="GeneID" id="97390018"/>
<evidence type="ECO:0000313" key="2">
    <source>
        <dbReference type="Proteomes" id="UP000095492"/>
    </source>
</evidence>
<dbReference type="RefSeq" id="WP_055290949.1">
    <property type="nucleotide sequence ID" value="NZ_CP173382.1"/>
</dbReference>
<dbReference type="AlphaFoldDB" id="A0A173V8W2"/>
<proteinExistence type="predicted"/>
<dbReference type="EMBL" id="CYYA01000024">
    <property type="protein sequence ID" value="CUN23792.1"/>
    <property type="molecule type" value="Genomic_DNA"/>
</dbReference>
<accession>A0A173V8W2</accession>
<dbReference type="OrthoDB" id="923957at2"/>
<gene>
    <name evidence="1" type="ORF">ERS852448_02676</name>
</gene>
<sequence length="99" mass="10281">MIDDSAKITNANGQTYTASTAPVIINPGAAGYGAQENQKASSGNAAMVAATSDNTDYFPYEVEAGAVGIYQNEDGTYSGTIGSEDTEISDGLCRWLDMV</sequence>
<organism evidence="1 2">
    <name type="scientific">Eubacterium ramulus</name>
    <dbReference type="NCBI Taxonomy" id="39490"/>
    <lineage>
        <taxon>Bacteria</taxon>
        <taxon>Bacillati</taxon>
        <taxon>Bacillota</taxon>
        <taxon>Clostridia</taxon>
        <taxon>Eubacteriales</taxon>
        <taxon>Eubacteriaceae</taxon>
        <taxon>Eubacterium</taxon>
    </lineage>
</organism>
<evidence type="ECO:0000313" key="1">
    <source>
        <dbReference type="EMBL" id="CUN23792.1"/>
    </source>
</evidence>
<name>A0A173V8W2_EUBRA</name>